<organism evidence="2 3">
    <name type="scientific">Hibiscus sabdariffa</name>
    <name type="common">roselle</name>
    <dbReference type="NCBI Taxonomy" id="183260"/>
    <lineage>
        <taxon>Eukaryota</taxon>
        <taxon>Viridiplantae</taxon>
        <taxon>Streptophyta</taxon>
        <taxon>Embryophyta</taxon>
        <taxon>Tracheophyta</taxon>
        <taxon>Spermatophyta</taxon>
        <taxon>Magnoliopsida</taxon>
        <taxon>eudicotyledons</taxon>
        <taxon>Gunneridae</taxon>
        <taxon>Pentapetalae</taxon>
        <taxon>rosids</taxon>
        <taxon>malvids</taxon>
        <taxon>Malvales</taxon>
        <taxon>Malvaceae</taxon>
        <taxon>Malvoideae</taxon>
        <taxon>Hibiscus</taxon>
    </lineage>
</organism>
<comment type="caution">
    <text evidence="2">The sequence shown here is derived from an EMBL/GenBank/DDBJ whole genome shotgun (WGS) entry which is preliminary data.</text>
</comment>
<feature type="region of interest" description="Disordered" evidence="1">
    <location>
        <begin position="1"/>
        <end position="42"/>
    </location>
</feature>
<dbReference type="EMBL" id="JBBPBM010000036">
    <property type="protein sequence ID" value="KAK8529545.1"/>
    <property type="molecule type" value="Genomic_DNA"/>
</dbReference>
<protein>
    <submittedName>
        <fullName evidence="2">Uncharacterized protein</fullName>
    </submittedName>
</protein>
<keyword evidence="3" id="KW-1185">Reference proteome</keyword>
<name>A0ABR2D450_9ROSI</name>
<evidence type="ECO:0000313" key="2">
    <source>
        <dbReference type="EMBL" id="KAK8529545.1"/>
    </source>
</evidence>
<evidence type="ECO:0000313" key="3">
    <source>
        <dbReference type="Proteomes" id="UP001472677"/>
    </source>
</evidence>
<accession>A0ABR2D450</accession>
<gene>
    <name evidence="2" type="ORF">V6N12_060324</name>
</gene>
<evidence type="ECO:0000256" key="1">
    <source>
        <dbReference type="SAM" id="MobiDB-lite"/>
    </source>
</evidence>
<proteinExistence type="predicted"/>
<dbReference type="Proteomes" id="UP001472677">
    <property type="component" value="Unassembled WGS sequence"/>
</dbReference>
<sequence>MDQGDWRGRLSPLSLNPVSVPDTRPSDTPQSTTEARPFYHDRDNQTDYIQVLYGDLFVDGNDPTLLSPTGALLDKAK</sequence>
<reference evidence="2 3" key="1">
    <citation type="journal article" date="2024" name="G3 (Bethesda)">
        <title>Genome assembly of Hibiscus sabdariffa L. provides insights into metabolisms of medicinal natural products.</title>
        <authorList>
            <person name="Kim T."/>
        </authorList>
    </citation>
    <scope>NUCLEOTIDE SEQUENCE [LARGE SCALE GENOMIC DNA]</scope>
    <source>
        <strain evidence="2">TK-2024</strain>
        <tissue evidence="2">Old leaves</tissue>
    </source>
</reference>